<reference evidence="6 7" key="3">
    <citation type="journal article" date="2015" name="Genome Announc.">
        <title>Draft Genome Sequence of the Archiascomycetous Yeast Saitoella complicata.</title>
        <authorList>
            <person name="Yamauchi K."/>
            <person name="Kondo S."/>
            <person name="Hamamoto M."/>
            <person name="Takahashi Y."/>
            <person name="Ogura Y."/>
            <person name="Hayashi T."/>
            <person name="Nishida H."/>
        </authorList>
    </citation>
    <scope>NUCLEOTIDE SEQUENCE [LARGE SCALE GENOMIC DNA]</scope>
    <source>
        <strain evidence="6 7">NRRL Y-17804</strain>
    </source>
</reference>
<gene>
    <name evidence="6" type="ORF">G7K_6570-t1</name>
</gene>
<evidence type="ECO:0000256" key="4">
    <source>
        <dbReference type="ARBA" id="ARBA00023239"/>
    </source>
</evidence>
<dbReference type="InterPro" id="IPR006913">
    <property type="entry name" value="CENP-V/GFA"/>
</dbReference>
<dbReference type="EMBL" id="BACD03000071">
    <property type="protein sequence ID" value="GAO52495.1"/>
    <property type="molecule type" value="Genomic_DNA"/>
</dbReference>
<dbReference type="Gene3D" id="3.90.1590.10">
    <property type="entry name" value="glutathione-dependent formaldehyde- activating enzyme (gfa)"/>
    <property type="match status" value="1"/>
</dbReference>
<dbReference type="OMA" id="AMGYCHC"/>
<dbReference type="STRING" id="698492.A0A0E9NSS1"/>
<dbReference type="PANTHER" id="PTHR33337:SF40">
    <property type="entry name" value="CENP-V_GFA DOMAIN-CONTAINING PROTEIN-RELATED"/>
    <property type="match status" value="1"/>
</dbReference>
<evidence type="ECO:0000256" key="1">
    <source>
        <dbReference type="ARBA" id="ARBA00005495"/>
    </source>
</evidence>
<comment type="similarity">
    <text evidence="1">Belongs to the Gfa family.</text>
</comment>
<keyword evidence="2" id="KW-0479">Metal-binding</keyword>
<evidence type="ECO:0000313" key="6">
    <source>
        <dbReference type="EMBL" id="GAO52495.1"/>
    </source>
</evidence>
<evidence type="ECO:0000259" key="5">
    <source>
        <dbReference type="PROSITE" id="PS51891"/>
    </source>
</evidence>
<dbReference type="GO" id="GO:0046872">
    <property type="term" value="F:metal ion binding"/>
    <property type="evidence" value="ECO:0007669"/>
    <property type="project" value="UniProtKB-KW"/>
</dbReference>
<keyword evidence="3" id="KW-0862">Zinc</keyword>
<feature type="domain" description="CENP-V/GFA" evidence="5">
    <location>
        <begin position="76"/>
        <end position="182"/>
    </location>
</feature>
<dbReference type="AlphaFoldDB" id="A0A0E9NSS1"/>
<dbReference type="SUPFAM" id="SSF51316">
    <property type="entry name" value="Mss4-like"/>
    <property type="match status" value="1"/>
</dbReference>
<keyword evidence="4" id="KW-0456">Lyase</keyword>
<name>A0A0E9NSS1_SAICN</name>
<dbReference type="PANTHER" id="PTHR33337">
    <property type="entry name" value="GFA DOMAIN-CONTAINING PROTEIN"/>
    <property type="match status" value="1"/>
</dbReference>
<comment type="caution">
    <text evidence="6">The sequence shown here is derived from an EMBL/GenBank/DDBJ whole genome shotgun (WGS) entry which is preliminary data.</text>
</comment>
<accession>A0A0E9NSS1</accession>
<keyword evidence="7" id="KW-1185">Reference proteome</keyword>
<dbReference type="Proteomes" id="UP000033140">
    <property type="component" value="Unassembled WGS sequence"/>
</dbReference>
<reference evidence="6 7" key="2">
    <citation type="journal article" date="2014" name="J. Gen. Appl. Microbiol.">
        <title>The early diverging ascomycetous budding yeast Saitoella complicata has three histone deacetylases belonging to the Clr6, Hos2, and Rpd3 lineages.</title>
        <authorList>
            <person name="Nishida H."/>
            <person name="Matsumoto T."/>
            <person name="Kondo S."/>
            <person name="Hamamoto M."/>
            <person name="Yoshikawa H."/>
        </authorList>
    </citation>
    <scope>NUCLEOTIDE SEQUENCE [LARGE SCALE GENOMIC DNA]</scope>
    <source>
        <strain evidence="6 7">NRRL Y-17804</strain>
    </source>
</reference>
<dbReference type="PROSITE" id="PS51891">
    <property type="entry name" value="CENP_V_GFA"/>
    <property type="match status" value="1"/>
</dbReference>
<dbReference type="InterPro" id="IPR011057">
    <property type="entry name" value="Mss4-like_sf"/>
</dbReference>
<organism evidence="6 7">
    <name type="scientific">Saitoella complicata (strain BCRC 22490 / CBS 7301 / JCM 7358 / NBRC 10748 / NRRL Y-17804)</name>
    <dbReference type="NCBI Taxonomy" id="698492"/>
    <lineage>
        <taxon>Eukaryota</taxon>
        <taxon>Fungi</taxon>
        <taxon>Dikarya</taxon>
        <taxon>Ascomycota</taxon>
        <taxon>Taphrinomycotina</taxon>
        <taxon>Taphrinomycotina incertae sedis</taxon>
        <taxon>Saitoella</taxon>
    </lineage>
</organism>
<dbReference type="GO" id="GO:0016846">
    <property type="term" value="F:carbon-sulfur lyase activity"/>
    <property type="evidence" value="ECO:0007669"/>
    <property type="project" value="InterPro"/>
</dbReference>
<evidence type="ECO:0000256" key="3">
    <source>
        <dbReference type="ARBA" id="ARBA00022833"/>
    </source>
</evidence>
<dbReference type="Pfam" id="PF04828">
    <property type="entry name" value="GFA"/>
    <property type="match status" value="1"/>
</dbReference>
<reference evidence="6 7" key="1">
    <citation type="journal article" date="2011" name="J. Gen. Appl. Microbiol.">
        <title>Draft genome sequencing of the enigmatic yeast Saitoella complicata.</title>
        <authorList>
            <person name="Nishida H."/>
            <person name="Hamamoto M."/>
            <person name="Sugiyama J."/>
        </authorList>
    </citation>
    <scope>NUCLEOTIDE SEQUENCE [LARGE SCALE GENOMIC DNA]</scope>
    <source>
        <strain evidence="6 7">NRRL Y-17804</strain>
    </source>
</reference>
<proteinExistence type="inferred from homology"/>
<evidence type="ECO:0000313" key="7">
    <source>
        <dbReference type="Proteomes" id="UP000033140"/>
    </source>
</evidence>
<protein>
    <recommendedName>
        <fullName evidence="5">CENP-V/GFA domain-containing protein</fullName>
    </recommendedName>
</protein>
<evidence type="ECO:0000256" key="2">
    <source>
        <dbReference type="ARBA" id="ARBA00022723"/>
    </source>
</evidence>
<sequence length="221" mass="24969">MPGLGCTSADHETQVEIAQPGQYRRKRPQVECMQGSKRVVDNAHRHPPRSFRILDVAKVATLIAITMSDPKSSDYMNGSCFCGLIKWKADVSKITLSAYCHCTFCQRTTGGPYVHTTHHPSSSISFTGLEHAQSSEWKPRKHKKRCGECGAPFASYSMDRENWSVWSSGWQRDHDGMIIGWERIRPTCHQFAGTMQMSVKELGELPVYEGYEGKSKRLDQN</sequence>